<dbReference type="PATRIC" id="fig|997761.3.peg.6769"/>
<dbReference type="EMBL" id="CP003422">
    <property type="protein sequence ID" value="AFH65591.1"/>
    <property type="molecule type" value="Genomic_DNA"/>
</dbReference>
<protein>
    <submittedName>
        <fullName evidence="2">Uncharacterized protein</fullName>
    </submittedName>
</protein>
<accession>I0BT94</accession>
<name>I0BT94_9BACL</name>
<dbReference type="AlphaFoldDB" id="I0BT94"/>
<dbReference type="Proteomes" id="UP000007392">
    <property type="component" value="Chromosome"/>
</dbReference>
<evidence type="ECO:0000256" key="1">
    <source>
        <dbReference type="SAM" id="MobiDB-lite"/>
    </source>
</evidence>
<evidence type="ECO:0000313" key="2">
    <source>
        <dbReference type="EMBL" id="AFH65591.1"/>
    </source>
</evidence>
<feature type="region of interest" description="Disordered" evidence="1">
    <location>
        <begin position="90"/>
        <end position="116"/>
    </location>
</feature>
<gene>
    <name evidence="2" type="ORF">B2K_33670</name>
</gene>
<evidence type="ECO:0000313" key="3">
    <source>
        <dbReference type="Proteomes" id="UP000007392"/>
    </source>
</evidence>
<dbReference type="HOGENOM" id="CLU_2094417_0_0_9"/>
<dbReference type="KEGG" id="pmw:B2K_33670"/>
<sequence length="116" mass="12636">MCEAADRSLFLLPGGGRKRSGAVFFIGTKRQRGKNRTGQKPFIPRKGEDTMERIMHNISEQISLDLLGAQPSQQQKFTVLRPESACTLGADEQADHENPNGSSTLAAPLLIGEGRT</sequence>
<reference evidence="2 3" key="1">
    <citation type="submission" date="2013-06" db="EMBL/GenBank/DDBJ databases">
        <title>Complete genome sequence of Paenibacillus mucilaginosus K02.</title>
        <authorList>
            <person name="Xiao B."/>
            <person name="Sun L."/>
            <person name="Xiao L."/>
            <person name="Lian B."/>
        </authorList>
    </citation>
    <scope>NUCLEOTIDE SEQUENCE [LARGE SCALE GENOMIC DNA]</scope>
    <source>
        <strain evidence="2 3">K02</strain>
    </source>
</reference>
<organism evidence="2 3">
    <name type="scientific">Paenibacillus mucilaginosus K02</name>
    <dbReference type="NCBI Taxonomy" id="997761"/>
    <lineage>
        <taxon>Bacteria</taxon>
        <taxon>Bacillati</taxon>
        <taxon>Bacillota</taxon>
        <taxon>Bacilli</taxon>
        <taxon>Bacillales</taxon>
        <taxon>Paenibacillaceae</taxon>
        <taxon>Paenibacillus</taxon>
    </lineage>
</organism>
<proteinExistence type="predicted"/>